<sequence length="552" mass="61493">MKNYIKIFIITLLVVTAGSCKKLDLVPTNNFTDQNFYTTSENVNNALNNIYSGMYNSDLYFYNDAMSDNAYTAQGSSYGNVDQVGAGTFTSSLPKFINDWSFYYQGIKACNLFLAGIDQNKTLGADVIARMKGEVRFVRAWHHFNLMKWWGDVPLLSADITPDEAKVIARTPRAAVLSFITSELEAAAAALPSKDKYAAADNGRITNGAALALEARVLLYEGNRMQDVVTICEKLLNNPSTYGQYALASDYGSLFSDPAVNKTNSESMLSLQYVSGVAGRTWADGFDFYPISAGSRTNNLAPTQELVNDYIMNNGKGITDAGSGYDESNPYTNRDPRLTATIVYDKANFKNADGTTQVIYIKPGSDPNRSALNEYSPNGQVSATGYYWRKYFDPNHLPQFVSGLNLHLIRWAEVLLDYAEAKNSLGQMDASTWSKTIMVLRQRAGFTDPNALNFPTAGDMTTIIRRERRTELAMEGIRTEDIRRWKLSETVLNGYVHGAKFGDPTIDNGYLRVQKRQFDPAKNYLWPIPLNEVNKDPNLKQNPGLLSNNQLN</sequence>
<dbReference type="Pfam" id="PF07980">
    <property type="entry name" value="SusD_RagB"/>
    <property type="match status" value="1"/>
</dbReference>
<dbReference type="PROSITE" id="PS51257">
    <property type="entry name" value="PROKAR_LIPOPROTEIN"/>
    <property type="match status" value="1"/>
</dbReference>
<keyword evidence="4" id="KW-0472">Membrane</keyword>
<evidence type="ECO:0000256" key="1">
    <source>
        <dbReference type="ARBA" id="ARBA00004442"/>
    </source>
</evidence>
<accession>A0ABY7T2K0</accession>
<comment type="subcellular location">
    <subcellularLocation>
        <location evidence="1">Cell outer membrane</location>
    </subcellularLocation>
</comment>
<proteinExistence type="inferred from homology"/>
<organism evidence="8 9">
    <name type="scientific">Mucilaginibacter jinjuensis</name>
    <dbReference type="NCBI Taxonomy" id="1176721"/>
    <lineage>
        <taxon>Bacteria</taxon>
        <taxon>Pseudomonadati</taxon>
        <taxon>Bacteroidota</taxon>
        <taxon>Sphingobacteriia</taxon>
        <taxon>Sphingobacteriales</taxon>
        <taxon>Sphingobacteriaceae</taxon>
        <taxon>Mucilaginibacter</taxon>
    </lineage>
</organism>
<reference evidence="8 9" key="1">
    <citation type="submission" date="2023-02" db="EMBL/GenBank/DDBJ databases">
        <title>Genome sequence of Mucilaginibacter jinjuensis strain KACC 16571.</title>
        <authorList>
            <person name="Kim S."/>
            <person name="Heo J."/>
            <person name="Kwon S.-W."/>
        </authorList>
    </citation>
    <scope>NUCLEOTIDE SEQUENCE [LARGE SCALE GENOMIC DNA]</scope>
    <source>
        <strain evidence="8 9">KACC 16571</strain>
    </source>
</reference>
<name>A0ABY7T2K0_9SPHI</name>
<evidence type="ECO:0000256" key="4">
    <source>
        <dbReference type="ARBA" id="ARBA00023136"/>
    </source>
</evidence>
<evidence type="ECO:0000256" key="3">
    <source>
        <dbReference type="ARBA" id="ARBA00022729"/>
    </source>
</evidence>
<dbReference type="Proteomes" id="UP001216139">
    <property type="component" value="Chromosome"/>
</dbReference>
<dbReference type="InterPro" id="IPR012944">
    <property type="entry name" value="SusD_RagB_dom"/>
</dbReference>
<evidence type="ECO:0000313" key="8">
    <source>
        <dbReference type="EMBL" id="WCT10488.1"/>
    </source>
</evidence>
<gene>
    <name evidence="8" type="ORF">PQO05_17260</name>
</gene>
<evidence type="ECO:0000313" key="9">
    <source>
        <dbReference type="Proteomes" id="UP001216139"/>
    </source>
</evidence>
<dbReference type="EMBL" id="CP117167">
    <property type="protein sequence ID" value="WCT10488.1"/>
    <property type="molecule type" value="Genomic_DNA"/>
</dbReference>
<evidence type="ECO:0000256" key="5">
    <source>
        <dbReference type="ARBA" id="ARBA00023237"/>
    </source>
</evidence>
<dbReference type="InterPro" id="IPR011990">
    <property type="entry name" value="TPR-like_helical_dom_sf"/>
</dbReference>
<dbReference type="Pfam" id="PF14322">
    <property type="entry name" value="SusD-like_3"/>
    <property type="match status" value="1"/>
</dbReference>
<evidence type="ECO:0000259" key="6">
    <source>
        <dbReference type="Pfam" id="PF07980"/>
    </source>
</evidence>
<feature type="domain" description="SusD-like N-terminal" evidence="7">
    <location>
        <begin position="41"/>
        <end position="219"/>
    </location>
</feature>
<keyword evidence="3" id="KW-0732">Signal</keyword>
<dbReference type="SUPFAM" id="SSF48452">
    <property type="entry name" value="TPR-like"/>
    <property type="match status" value="1"/>
</dbReference>
<keyword evidence="5" id="KW-0998">Cell outer membrane</keyword>
<protein>
    <submittedName>
        <fullName evidence="8">RagB/SusD family nutrient uptake outer membrane protein</fullName>
    </submittedName>
</protein>
<evidence type="ECO:0000256" key="2">
    <source>
        <dbReference type="ARBA" id="ARBA00006275"/>
    </source>
</evidence>
<feature type="domain" description="RagB/SusD" evidence="6">
    <location>
        <begin position="292"/>
        <end position="544"/>
    </location>
</feature>
<keyword evidence="9" id="KW-1185">Reference proteome</keyword>
<dbReference type="InterPro" id="IPR033985">
    <property type="entry name" value="SusD-like_N"/>
</dbReference>
<dbReference type="RefSeq" id="WP_273628676.1">
    <property type="nucleotide sequence ID" value="NZ_CP117167.1"/>
</dbReference>
<evidence type="ECO:0000259" key="7">
    <source>
        <dbReference type="Pfam" id="PF14322"/>
    </source>
</evidence>
<comment type="similarity">
    <text evidence="2">Belongs to the SusD family.</text>
</comment>
<dbReference type="Gene3D" id="1.25.40.390">
    <property type="match status" value="1"/>
</dbReference>